<keyword evidence="1" id="KW-0805">Transcription regulation</keyword>
<dbReference type="InterPro" id="IPR036388">
    <property type="entry name" value="WH-like_DNA-bd_sf"/>
</dbReference>
<accession>A0AAU7EJ99</accession>
<dbReference type="SMART" id="SM00345">
    <property type="entry name" value="HTH_GNTR"/>
    <property type="match status" value="1"/>
</dbReference>
<dbReference type="SUPFAM" id="SSF46785">
    <property type="entry name" value="Winged helix' DNA-binding domain"/>
    <property type="match status" value="1"/>
</dbReference>
<dbReference type="Gene3D" id="1.10.10.10">
    <property type="entry name" value="Winged helix-like DNA-binding domain superfamily/Winged helix DNA-binding domain"/>
    <property type="match status" value="1"/>
</dbReference>
<dbReference type="Pfam" id="PF00392">
    <property type="entry name" value="GntR"/>
    <property type="match status" value="1"/>
</dbReference>
<dbReference type="GO" id="GO:0003700">
    <property type="term" value="F:DNA-binding transcription factor activity"/>
    <property type="evidence" value="ECO:0007669"/>
    <property type="project" value="InterPro"/>
</dbReference>
<evidence type="ECO:0000313" key="6">
    <source>
        <dbReference type="Proteomes" id="UP001224325"/>
    </source>
</evidence>
<dbReference type="PANTHER" id="PTHR38445:SF10">
    <property type="entry name" value="GNTR-FAMILY TRANSCRIPTIONAL REGULATOR"/>
    <property type="match status" value="1"/>
</dbReference>
<keyword evidence="2" id="KW-0238">DNA-binding</keyword>
<protein>
    <submittedName>
        <fullName evidence="5">GntR family transcriptional regulator</fullName>
    </submittedName>
</protein>
<dbReference type="GO" id="GO:0003677">
    <property type="term" value="F:DNA binding"/>
    <property type="evidence" value="ECO:0007669"/>
    <property type="project" value="UniProtKB-KW"/>
</dbReference>
<name>A0AAU7EJ99_9FLAO</name>
<evidence type="ECO:0000313" key="5">
    <source>
        <dbReference type="EMBL" id="XBL15398.1"/>
    </source>
</evidence>
<proteinExistence type="predicted"/>
<dbReference type="InterPro" id="IPR036390">
    <property type="entry name" value="WH_DNA-bd_sf"/>
</dbReference>
<evidence type="ECO:0000256" key="1">
    <source>
        <dbReference type="ARBA" id="ARBA00023015"/>
    </source>
</evidence>
<sequence>MEFKSNKGIFLQIADSLCNQILDGKLLPNERVPSVRDLASELEVNRNTVMRTFSYLQDENIFINKRGVGFFVAEKALQLIKEKEKKDFFENEEPFLLEKIRLLKLNSKDLQQIISEIKNND</sequence>
<dbReference type="CDD" id="cd07377">
    <property type="entry name" value="WHTH_GntR"/>
    <property type="match status" value="1"/>
</dbReference>
<dbReference type="AlphaFoldDB" id="A0AAU7EJ99"/>
<organism evidence="5 6">
    <name type="scientific">Mariniflexile litorale</name>
    <dbReference type="NCBI Taxonomy" id="3045158"/>
    <lineage>
        <taxon>Bacteria</taxon>
        <taxon>Pseudomonadati</taxon>
        <taxon>Bacteroidota</taxon>
        <taxon>Flavobacteriia</taxon>
        <taxon>Flavobacteriales</taxon>
        <taxon>Flavobacteriaceae</taxon>
        <taxon>Mariniflexile</taxon>
    </lineage>
</organism>
<reference evidence="5" key="1">
    <citation type="submission" date="2024-04" db="EMBL/GenBank/DDBJ databases">
        <title>Mariniflexile litorale, isolated from the shallow sediments of the Sea of Japan.</title>
        <authorList>
            <person name="Romanenko L."/>
            <person name="Isaeva M."/>
        </authorList>
    </citation>
    <scope>NUCLEOTIDE SEQUENCE [LARGE SCALE GENOMIC DNA]</scope>
    <source>
        <strain evidence="5">KMM 9835</strain>
    </source>
</reference>
<evidence type="ECO:0000256" key="3">
    <source>
        <dbReference type="ARBA" id="ARBA00023163"/>
    </source>
</evidence>
<feature type="domain" description="HTH gntR-type" evidence="4">
    <location>
        <begin position="7"/>
        <end position="75"/>
    </location>
</feature>
<dbReference type="EMBL" id="CP155618">
    <property type="protein sequence ID" value="XBL15398.1"/>
    <property type="molecule type" value="Genomic_DNA"/>
</dbReference>
<evidence type="ECO:0000256" key="2">
    <source>
        <dbReference type="ARBA" id="ARBA00023125"/>
    </source>
</evidence>
<dbReference type="InterPro" id="IPR000524">
    <property type="entry name" value="Tscrpt_reg_HTH_GntR"/>
</dbReference>
<keyword evidence="6" id="KW-1185">Reference proteome</keyword>
<dbReference type="PROSITE" id="PS50949">
    <property type="entry name" value="HTH_GNTR"/>
    <property type="match status" value="1"/>
</dbReference>
<keyword evidence="3" id="KW-0804">Transcription</keyword>
<dbReference type="PANTHER" id="PTHR38445">
    <property type="entry name" value="HTH-TYPE TRANSCRIPTIONAL REPRESSOR YTRA"/>
    <property type="match status" value="1"/>
</dbReference>
<evidence type="ECO:0000259" key="4">
    <source>
        <dbReference type="PROSITE" id="PS50949"/>
    </source>
</evidence>
<gene>
    <name evidence="5" type="ORF">QLS71_005125</name>
</gene>
<dbReference type="Proteomes" id="UP001224325">
    <property type="component" value="Chromosome"/>
</dbReference>
<dbReference type="RefSeq" id="WP_308991400.1">
    <property type="nucleotide sequence ID" value="NZ_CP155618.1"/>
</dbReference>
<dbReference type="KEGG" id="mlil:QLS71_005125"/>